<protein>
    <recommendedName>
        <fullName evidence="1">Glycosyltransferase subfamily 4-like N-terminal domain-containing protein</fullName>
    </recommendedName>
</protein>
<comment type="caution">
    <text evidence="2">The sequence shown here is derived from an EMBL/GenBank/DDBJ whole genome shotgun (WGS) entry which is preliminary data.</text>
</comment>
<dbReference type="PANTHER" id="PTHR45947">
    <property type="entry name" value="SULFOQUINOVOSYL TRANSFERASE SQD2"/>
    <property type="match status" value="1"/>
</dbReference>
<reference evidence="2 3" key="1">
    <citation type="submission" date="2017-09" db="EMBL/GenBank/DDBJ databases">
        <title>Depth-based differentiation of microbial function through sediment-hosted aquifers and enrichment of novel symbionts in the deep terrestrial subsurface.</title>
        <authorList>
            <person name="Probst A.J."/>
            <person name="Ladd B."/>
            <person name="Jarett J.K."/>
            <person name="Geller-Mcgrath D.E."/>
            <person name="Sieber C.M."/>
            <person name="Emerson J.B."/>
            <person name="Anantharaman K."/>
            <person name="Thomas B.C."/>
            <person name="Malmstrom R."/>
            <person name="Stieglmeier M."/>
            <person name="Klingl A."/>
            <person name="Woyke T."/>
            <person name="Ryan C.M."/>
            <person name="Banfield J.F."/>
        </authorList>
    </citation>
    <scope>NUCLEOTIDE SEQUENCE [LARGE SCALE GENOMIC DNA]</scope>
    <source>
        <strain evidence="2">CG22_combo_CG10-13_8_21_14_all_45_10</strain>
    </source>
</reference>
<feature type="domain" description="Glycosyltransferase subfamily 4-like N-terminal" evidence="1">
    <location>
        <begin position="16"/>
        <end position="207"/>
    </location>
</feature>
<dbReference type="AlphaFoldDB" id="A0A2H0BHK0"/>
<dbReference type="CDD" id="cd03801">
    <property type="entry name" value="GT4_PimA-like"/>
    <property type="match status" value="1"/>
</dbReference>
<dbReference type="Proteomes" id="UP000230759">
    <property type="component" value="Unassembled WGS sequence"/>
</dbReference>
<dbReference type="SUPFAM" id="SSF53756">
    <property type="entry name" value="UDP-Glycosyltransferase/glycogen phosphorylase"/>
    <property type="match status" value="1"/>
</dbReference>
<organism evidence="2 3">
    <name type="scientific">Candidatus Woesebacteria bacterium CG22_combo_CG10-13_8_21_14_all_45_10</name>
    <dbReference type="NCBI Taxonomy" id="1975060"/>
    <lineage>
        <taxon>Bacteria</taxon>
        <taxon>Candidatus Woeseibacteriota</taxon>
    </lineage>
</organism>
<evidence type="ECO:0000313" key="2">
    <source>
        <dbReference type="EMBL" id="PIP57145.1"/>
    </source>
</evidence>
<dbReference type="Gene3D" id="3.40.50.2000">
    <property type="entry name" value="Glycogen Phosphorylase B"/>
    <property type="match status" value="2"/>
</dbReference>
<evidence type="ECO:0000313" key="3">
    <source>
        <dbReference type="Proteomes" id="UP000230759"/>
    </source>
</evidence>
<proteinExistence type="predicted"/>
<dbReference type="Pfam" id="PF13692">
    <property type="entry name" value="Glyco_trans_1_4"/>
    <property type="match status" value="1"/>
</dbReference>
<dbReference type="EMBL" id="PCSV01000027">
    <property type="protein sequence ID" value="PIP57145.1"/>
    <property type="molecule type" value="Genomic_DNA"/>
</dbReference>
<dbReference type="GO" id="GO:0016758">
    <property type="term" value="F:hexosyltransferase activity"/>
    <property type="evidence" value="ECO:0007669"/>
    <property type="project" value="TreeGrafter"/>
</dbReference>
<dbReference type="InterPro" id="IPR028098">
    <property type="entry name" value="Glyco_trans_4-like_N"/>
</dbReference>
<dbReference type="Pfam" id="PF13439">
    <property type="entry name" value="Glyco_transf_4"/>
    <property type="match status" value="1"/>
</dbReference>
<dbReference type="PANTHER" id="PTHR45947:SF3">
    <property type="entry name" value="SULFOQUINOVOSYL TRANSFERASE SQD2"/>
    <property type="match status" value="1"/>
</dbReference>
<accession>A0A2H0BHK0</accession>
<dbReference type="InterPro" id="IPR050194">
    <property type="entry name" value="Glycosyltransferase_grp1"/>
</dbReference>
<sequence>MKVLMLTPYLPYPLMSGGQTRSFNLIKNLSQKHEITLFSLIKDDDEKKFIPFLSKYCRKVSVFKRSRSPWIFRNILLTGFGPYPFLVIRNLAQEEKEAVKQELNKEKYDLIHAETFYVMPHLLKTEIPILLVEQTIEYLVYKHFVEKQSPSFLRPILALDILKLKFWETYFWKHARKVVVMSESDRGQMRKLVPGLAIDIVPNGIDVGYFAAKKRNGPPGKKVLYVGNFNWLQNTEAVKVLMKDVWPRIKKSVSDSKLWIVGTHMNAGIKSLQSDDIEISEGLEDIREAYKGASVLVAPIKGPGGTRLKILEAMASGLPVVTTSVGAEGLGVREGEEALINDNFGDLAQSAIEVLQNKYLAEKLGTFGKKFVELNYTWDKSARKLNDIYEEVVCDK</sequence>
<gene>
    <name evidence="2" type="ORF">COX04_01120</name>
</gene>
<name>A0A2H0BHK0_9BACT</name>
<evidence type="ECO:0000259" key="1">
    <source>
        <dbReference type="Pfam" id="PF13439"/>
    </source>
</evidence>